<dbReference type="PANTHER" id="PTHR43214">
    <property type="entry name" value="TWO-COMPONENT RESPONSE REGULATOR"/>
    <property type="match status" value="1"/>
</dbReference>
<evidence type="ECO:0000256" key="4">
    <source>
        <dbReference type="ARBA" id="ARBA00023163"/>
    </source>
</evidence>
<dbReference type="GO" id="GO:0000160">
    <property type="term" value="P:phosphorelay signal transduction system"/>
    <property type="evidence" value="ECO:0007669"/>
    <property type="project" value="InterPro"/>
</dbReference>
<evidence type="ECO:0000313" key="8">
    <source>
        <dbReference type="EMBL" id="MBB3040225.1"/>
    </source>
</evidence>
<evidence type="ECO:0000256" key="1">
    <source>
        <dbReference type="ARBA" id="ARBA00022553"/>
    </source>
</evidence>
<evidence type="ECO:0000256" key="3">
    <source>
        <dbReference type="ARBA" id="ARBA00023125"/>
    </source>
</evidence>
<dbReference type="InterPro" id="IPR016032">
    <property type="entry name" value="Sig_transdc_resp-reg_C-effctor"/>
</dbReference>
<proteinExistence type="predicted"/>
<dbReference type="SUPFAM" id="SSF52172">
    <property type="entry name" value="CheY-like"/>
    <property type="match status" value="1"/>
</dbReference>
<evidence type="ECO:0000256" key="5">
    <source>
        <dbReference type="PROSITE-ProRule" id="PRU00169"/>
    </source>
</evidence>
<dbReference type="SMART" id="SM00448">
    <property type="entry name" value="REC"/>
    <property type="match status" value="1"/>
</dbReference>
<evidence type="ECO:0000259" key="7">
    <source>
        <dbReference type="PROSITE" id="PS50110"/>
    </source>
</evidence>
<accession>A0A7W4VR49</accession>
<dbReference type="CDD" id="cd06170">
    <property type="entry name" value="LuxR_C_like"/>
    <property type="match status" value="1"/>
</dbReference>
<keyword evidence="4" id="KW-0804">Transcription</keyword>
<name>A0A7W4VR49_9ACTN</name>
<dbReference type="PRINTS" id="PR00038">
    <property type="entry name" value="HTHLUXR"/>
</dbReference>
<dbReference type="RefSeq" id="WP_183590280.1">
    <property type="nucleotide sequence ID" value="NZ_JACHWR010000001.1"/>
</dbReference>
<feature type="domain" description="HTH luxR-type" evidence="6">
    <location>
        <begin position="157"/>
        <end position="222"/>
    </location>
</feature>
<dbReference type="InterPro" id="IPR058245">
    <property type="entry name" value="NreC/VraR/RcsB-like_REC"/>
</dbReference>
<dbReference type="SMART" id="SM00421">
    <property type="entry name" value="HTH_LUXR"/>
    <property type="match status" value="1"/>
</dbReference>
<sequence length="227" mass="24785">MWKQDEHPEQPRGDPITVYLLDDHELVRRGIRDLLESEGDIEVVGESGLAQEAASRIPALRPDVAILDGRLPDGSGVEVCRQIRSVDPTIAALILTSYDEDEALFAAIMAGASGYVLKQIKGADFVETVRRVAAGQSMLDPAVTAQVLARLRNGPPEDPVTKHLTPKEHQILDLVGEGLTNRQIAERLSLAEKTVKNYVSTMLGKLGVESRTQAAIIATRQHGHEHH</sequence>
<comment type="caution">
    <text evidence="8">The sequence shown here is derived from an EMBL/GenBank/DDBJ whole genome shotgun (WGS) entry which is preliminary data.</text>
</comment>
<dbReference type="Pfam" id="PF00196">
    <property type="entry name" value="GerE"/>
    <property type="match status" value="1"/>
</dbReference>
<dbReference type="PANTHER" id="PTHR43214:SF24">
    <property type="entry name" value="TRANSCRIPTIONAL REGULATORY PROTEIN NARL-RELATED"/>
    <property type="match status" value="1"/>
</dbReference>
<feature type="domain" description="Response regulatory" evidence="7">
    <location>
        <begin position="17"/>
        <end position="133"/>
    </location>
</feature>
<evidence type="ECO:0000259" key="6">
    <source>
        <dbReference type="PROSITE" id="PS50043"/>
    </source>
</evidence>
<dbReference type="GO" id="GO:0006355">
    <property type="term" value="P:regulation of DNA-templated transcription"/>
    <property type="evidence" value="ECO:0007669"/>
    <property type="project" value="InterPro"/>
</dbReference>
<dbReference type="Gene3D" id="3.40.50.2300">
    <property type="match status" value="1"/>
</dbReference>
<keyword evidence="1 5" id="KW-0597">Phosphoprotein</keyword>
<reference evidence="8 9" key="1">
    <citation type="submission" date="2020-08" db="EMBL/GenBank/DDBJ databases">
        <title>Sequencing the genomes of 1000 actinobacteria strains.</title>
        <authorList>
            <person name="Klenk H.-P."/>
        </authorList>
    </citation>
    <scope>NUCLEOTIDE SEQUENCE [LARGE SCALE GENOMIC DNA]</scope>
    <source>
        <strain evidence="8 9">DSM 105498</strain>
    </source>
</reference>
<dbReference type="EMBL" id="JACHWR010000001">
    <property type="protein sequence ID" value="MBB3040225.1"/>
    <property type="molecule type" value="Genomic_DNA"/>
</dbReference>
<dbReference type="Pfam" id="PF00072">
    <property type="entry name" value="Response_reg"/>
    <property type="match status" value="1"/>
</dbReference>
<dbReference type="InterPro" id="IPR000792">
    <property type="entry name" value="Tscrpt_reg_LuxR_C"/>
</dbReference>
<dbReference type="PROSITE" id="PS50110">
    <property type="entry name" value="RESPONSE_REGULATORY"/>
    <property type="match status" value="1"/>
</dbReference>
<dbReference type="InterPro" id="IPR011006">
    <property type="entry name" value="CheY-like_superfamily"/>
</dbReference>
<protein>
    <submittedName>
        <fullName evidence="8">DNA-binding NarL/FixJ family response regulator</fullName>
    </submittedName>
</protein>
<feature type="modified residue" description="4-aspartylphosphate" evidence="5">
    <location>
        <position position="68"/>
    </location>
</feature>
<dbReference type="InterPro" id="IPR039420">
    <property type="entry name" value="WalR-like"/>
</dbReference>
<organism evidence="8 9">
    <name type="scientific">Nocardioides soli</name>
    <dbReference type="NCBI Taxonomy" id="1036020"/>
    <lineage>
        <taxon>Bacteria</taxon>
        <taxon>Bacillati</taxon>
        <taxon>Actinomycetota</taxon>
        <taxon>Actinomycetes</taxon>
        <taxon>Propionibacteriales</taxon>
        <taxon>Nocardioidaceae</taxon>
        <taxon>Nocardioides</taxon>
    </lineage>
</organism>
<dbReference type="Proteomes" id="UP000589626">
    <property type="component" value="Unassembled WGS sequence"/>
</dbReference>
<keyword evidence="3 8" id="KW-0238">DNA-binding</keyword>
<dbReference type="GO" id="GO:0003677">
    <property type="term" value="F:DNA binding"/>
    <property type="evidence" value="ECO:0007669"/>
    <property type="project" value="UniProtKB-KW"/>
</dbReference>
<evidence type="ECO:0000313" key="9">
    <source>
        <dbReference type="Proteomes" id="UP000589626"/>
    </source>
</evidence>
<dbReference type="SUPFAM" id="SSF46894">
    <property type="entry name" value="C-terminal effector domain of the bipartite response regulators"/>
    <property type="match status" value="1"/>
</dbReference>
<dbReference type="CDD" id="cd17535">
    <property type="entry name" value="REC_NarL-like"/>
    <property type="match status" value="1"/>
</dbReference>
<keyword evidence="9" id="KW-1185">Reference proteome</keyword>
<dbReference type="AlphaFoldDB" id="A0A7W4VR49"/>
<dbReference type="InterPro" id="IPR001789">
    <property type="entry name" value="Sig_transdc_resp-reg_receiver"/>
</dbReference>
<gene>
    <name evidence="8" type="ORF">FHU40_000026</name>
</gene>
<keyword evidence="2" id="KW-0805">Transcription regulation</keyword>
<dbReference type="PROSITE" id="PS50043">
    <property type="entry name" value="HTH_LUXR_2"/>
    <property type="match status" value="1"/>
</dbReference>
<evidence type="ECO:0000256" key="2">
    <source>
        <dbReference type="ARBA" id="ARBA00023015"/>
    </source>
</evidence>